<evidence type="ECO:0000256" key="4">
    <source>
        <dbReference type="ARBA" id="ARBA00022692"/>
    </source>
</evidence>
<keyword evidence="5 7" id="KW-1133">Transmembrane helix</keyword>
<keyword evidence="2" id="KW-0813">Transport</keyword>
<name>A0A381SLM3_9ZZZZ</name>
<feature type="transmembrane region" description="Helical" evidence="7">
    <location>
        <begin position="44"/>
        <end position="68"/>
    </location>
</feature>
<dbReference type="AlphaFoldDB" id="A0A381SLM3"/>
<protein>
    <recommendedName>
        <fullName evidence="8">ABC transmembrane type-1 domain-containing protein</fullName>
    </recommendedName>
</protein>
<evidence type="ECO:0000256" key="7">
    <source>
        <dbReference type="SAM" id="Phobius"/>
    </source>
</evidence>
<keyword evidence="3" id="KW-1003">Cell membrane</keyword>
<dbReference type="PANTHER" id="PTHR30193:SF37">
    <property type="entry name" value="INNER MEMBRANE ABC TRANSPORTER PERMEASE PROTEIN YCJO"/>
    <property type="match status" value="1"/>
</dbReference>
<evidence type="ECO:0000256" key="3">
    <source>
        <dbReference type="ARBA" id="ARBA00022475"/>
    </source>
</evidence>
<evidence type="ECO:0000256" key="5">
    <source>
        <dbReference type="ARBA" id="ARBA00022989"/>
    </source>
</evidence>
<gene>
    <name evidence="9" type="ORF">METZ01_LOCUS57178</name>
</gene>
<dbReference type="EMBL" id="UINC01003213">
    <property type="protein sequence ID" value="SVA04324.1"/>
    <property type="molecule type" value="Genomic_DNA"/>
</dbReference>
<reference evidence="9" key="1">
    <citation type="submission" date="2018-05" db="EMBL/GenBank/DDBJ databases">
        <authorList>
            <person name="Lanie J.A."/>
            <person name="Ng W.-L."/>
            <person name="Kazmierczak K.M."/>
            <person name="Andrzejewski T.M."/>
            <person name="Davidsen T.M."/>
            <person name="Wayne K.J."/>
            <person name="Tettelin H."/>
            <person name="Glass J.I."/>
            <person name="Rusch D."/>
            <person name="Podicherti R."/>
            <person name="Tsui H.-C.T."/>
            <person name="Winkler M.E."/>
        </authorList>
    </citation>
    <scope>NUCLEOTIDE SEQUENCE</scope>
</reference>
<feature type="transmembrane region" description="Helical" evidence="7">
    <location>
        <begin position="198"/>
        <end position="222"/>
    </location>
</feature>
<comment type="subcellular location">
    <subcellularLocation>
        <location evidence="1">Cell membrane</location>
        <topology evidence="1">Multi-pass membrane protein</topology>
    </subcellularLocation>
</comment>
<evidence type="ECO:0000256" key="1">
    <source>
        <dbReference type="ARBA" id="ARBA00004651"/>
    </source>
</evidence>
<dbReference type="PROSITE" id="PS50928">
    <property type="entry name" value="ABC_TM1"/>
    <property type="match status" value="1"/>
</dbReference>
<feature type="transmembrane region" description="Helical" evidence="7">
    <location>
        <begin position="150"/>
        <end position="170"/>
    </location>
</feature>
<feature type="domain" description="ABC transmembrane type-1" evidence="8">
    <location>
        <begin position="113"/>
        <end position="328"/>
    </location>
</feature>
<dbReference type="InterPro" id="IPR051393">
    <property type="entry name" value="ABC_transporter_permease"/>
</dbReference>
<dbReference type="GO" id="GO:0055085">
    <property type="term" value="P:transmembrane transport"/>
    <property type="evidence" value="ECO:0007669"/>
    <property type="project" value="InterPro"/>
</dbReference>
<dbReference type="Pfam" id="PF00528">
    <property type="entry name" value="BPD_transp_1"/>
    <property type="match status" value="1"/>
</dbReference>
<proteinExistence type="predicted"/>
<dbReference type="Gene3D" id="1.10.3720.10">
    <property type="entry name" value="MetI-like"/>
    <property type="match status" value="1"/>
</dbReference>
<organism evidence="9">
    <name type="scientific">marine metagenome</name>
    <dbReference type="NCBI Taxonomy" id="408172"/>
    <lineage>
        <taxon>unclassified sequences</taxon>
        <taxon>metagenomes</taxon>
        <taxon>ecological metagenomes</taxon>
    </lineage>
</organism>
<sequence>MIKNFTKKENILEITGWPFRLLMRAIDVLMRPIQKIVGINGMPYIFLLPNLFFFGLFVIIPLGINLLFSFTGGTELYVENRPFVGDKQYQFLFDCENYLEPNSCNEDLFWRGVYNTITFVFFQVGFMIIFSLITALILNKKIIGRSFFRSVFFFPVLLSPVVVGVIWKWILLRNGLLNSFIENFGGSKVLFLTEPTWAMFWVVFVSIWAHMGFYTLIILAGLQAIPPNLYEAAEMDGTKRERIFWRITLPLLWPNLLVVIILALIKGVQTFDEIYVLTGGGPGTSTSLIVQYIYTTGFAAAGAVQNFGLAAAASMILGIVLLVLTLIQLYLGWSKEDKKQDI</sequence>
<dbReference type="InterPro" id="IPR035906">
    <property type="entry name" value="MetI-like_sf"/>
</dbReference>
<keyword evidence="4 7" id="KW-0812">Transmembrane</keyword>
<evidence type="ECO:0000256" key="2">
    <source>
        <dbReference type="ARBA" id="ARBA00022448"/>
    </source>
</evidence>
<feature type="transmembrane region" description="Helical" evidence="7">
    <location>
        <begin position="307"/>
        <end position="331"/>
    </location>
</feature>
<dbReference type="SUPFAM" id="SSF161098">
    <property type="entry name" value="MetI-like"/>
    <property type="match status" value="1"/>
</dbReference>
<feature type="transmembrane region" description="Helical" evidence="7">
    <location>
        <begin position="243"/>
        <end position="265"/>
    </location>
</feature>
<keyword evidence="6 7" id="KW-0472">Membrane</keyword>
<evidence type="ECO:0000256" key="6">
    <source>
        <dbReference type="ARBA" id="ARBA00023136"/>
    </source>
</evidence>
<feature type="transmembrane region" description="Helical" evidence="7">
    <location>
        <begin position="117"/>
        <end position="138"/>
    </location>
</feature>
<dbReference type="CDD" id="cd06261">
    <property type="entry name" value="TM_PBP2"/>
    <property type="match status" value="1"/>
</dbReference>
<dbReference type="InterPro" id="IPR000515">
    <property type="entry name" value="MetI-like"/>
</dbReference>
<evidence type="ECO:0000259" key="8">
    <source>
        <dbReference type="PROSITE" id="PS50928"/>
    </source>
</evidence>
<accession>A0A381SLM3</accession>
<evidence type="ECO:0000313" key="9">
    <source>
        <dbReference type="EMBL" id="SVA04324.1"/>
    </source>
</evidence>
<dbReference type="GO" id="GO:0005886">
    <property type="term" value="C:plasma membrane"/>
    <property type="evidence" value="ECO:0007669"/>
    <property type="project" value="UniProtKB-SubCell"/>
</dbReference>
<dbReference type="PANTHER" id="PTHR30193">
    <property type="entry name" value="ABC TRANSPORTER PERMEASE PROTEIN"/>
    <property type="match status" value="1"/>
</dbReference>